<dbReference type="InterPro" id="IPR032675">
    <property type="entry name" value="LRR_dom_sf"/>
</dbReference>
<dbReference type="EMBL" id="BPLQ01006342">
    <property type="protein sequence ID" value="GIY21782.1"/>
    <property type="molecule type" value="Genomic_DNA"/>
</dbReference>
<dbReference type="AlphaFoldDB" id="A0AAV4RMQ7"/>
<organism evidence="1 2">
    <name type="scientific">Caerostris darwini</name>
    <dbReference type="NCBI Taxonomy" id="1538125"/>
    <lineage>
        <taxon>Eukaryota</taxon>
        <taxon>Metazoa</taxon>
        <taxon>Ecdysozoa</taxon>
        <taxon>Arthropoda</taxon>
        <taxon>Chelicerata</taxon>
        <taxon>Arachnida</taxon>
        <taxon>Araneae</taxon>
        <taxon>Araneomorphae</taxon>
        <taxon>Entelegynae</taxon>
        <taxon>Araneoidea</taxon>
        <taxon>Araneidae</taxon>
        <taxon>Caerostris</taxon>
    </lineage>
</organism>
<dbReference type="SUPFAM" id="SSF52047">
    <property type="entry name" value="RNI-like"/>
    <property type="match status" value="1"/>
</dbReference>
<evidence type="ECO:0000313" key="1">
    <source>
        <dbReference type="EMBL" id="GIY21782.1"/>
    </source>
</evidence>
<protein>
    <submittedName>
        <fullName evidence="1">Uncharacterized protein</fullName>
    </submittedName>
</protein>
<sequence length="502" mass="57982">MQQPIRLYKQCQMQVINYLKTGWVKRSSDNPFCPLPCGVYHDLVDYTLSLPCHEVPEISKLCLLLINFRLHRLDLSCFEVSKGCATEAQEREREKCGSLIRHLSRYTFPNLQAIIVPLAFCYTSDELGDLIRGCPNLRAVHSATYFDLSSIENGRRLRIVRIHSTFYEITDFLEKRAYCLIHLEDLNVLAVCDPEPCLQIYKNVANILIHCRNILSVGMADSSKAIDYIINERSHADLDFPFAFRLRRCFWGYSYDSQLEISEESFKYSSNYTNIIQTAATACPLVEELVMQVFQKENLQSLVLLTRLTLLSIDFSQCHDNYLPEFLSLLSEIGYRLKHLSIEGNVRFPVNVICNYCVNLESLKIKGLSSITDPAEPCVGIQNLKRFSVNSVDQDCFDFVLKNCRNVMELFLGRVLYLDDKQLYSILKKNTLSRLELLSISVCNLTEHGLNLLVKNARNLKDFYLGFPRNSLLSVIRESNRKINFIETPVDFFRHKLDKCNF</sequence>
<dbReference type="Proteomes" id="UP001054837">
    <property type="component" value="Unassembled WGS sequence"/>
</dbReference>
<gene>
    <name evidence="1" type="primary">AVEN_182991_1</name>
    <name evidence="1" type="ORF">CDAR_291551</name>
</gene>
<dbReference type="Gene3D" id="3.80.10.10">
    <property type="entry name" value="Ribonuclease Inhibitor"/>
    <property type="match status" value="1"/>
</dbReference>
<keyword evidence="2" id="KW-1185">Reference proteome</keyword>
<accession>A0AAV4RMQ7</accession>
<evidence type="ECO:0000313" key="2">
    <source>
        <dbReference type="Proteomes" id="UP001054837"/>
    </source>
</evidence>
<proteinExistence type="predicted"/>
<comment type="caution">
    <text evidence="1">The sequence shown here is derived from an EMBL/GenBank/DDBJ whole genome shotgun (WGS) entry which is preliminary data.</text>
</comment>
<name>A0AAV4RMQ7_9ARAC</name>
<reference evidence="1 2" key="1">
    <citation type="submission" date="2021-06" db="EMBL/GenBank/DDBJ databases">
        <title>Caerostris darwini draft genome.</title>
        <authorList>
            <person name="Kono N."/>
            <person name="Arakawa K."/>
        </authorList>
    </citation>
    <scope>NUCLEOTIDE SEQUENCE [LARGE SCALE GENOMIC DNA]</scope>
</reference>